<dbReference type="PANTHER" id="PTHR43639">
    <property type="entry name" value="OXIDOREDUCTASE, SHORT-CHAIN DEHYDROGENASE/REDUCTASE FAMILY (AFU_ORTHOLOGUE AFUA_5G02870)"/>
    <property type="match status" value="1"/>
</dbReference>
<dbReference type="PRINTS" id="PR00081">
    <property type="entry name" value="GDHRDH"/>
</dbReference>
<comment type="similarity">
    <text evidence="1">Belongs to the short-chain dehydrogenases/reductases (SDR) family.</text>
</comment>
<dbReference type="SUPFAM" id="SSF51735">
    <property type="entry name" value="NAD(P)-binding Rossmann-fold domains"/>
    <property type="match status" value="1"/>
</dbReference>
<evidence type="ECO:0000256" key="2">
    <source>
        <dbReference type="ARBA" id="ARBA00023002"/>
    </source>
</evidence>
<evidence type="ECO:0000256" key="1">
    <source>
        <dbReference type="ARBA" id="ARBA00006484"/>
    </source>
</evidence>
<accession>A0ABQ0Q5I3</accession>
<keyword evidence="5" id="KW-1185">Reference proteome</keyword>
<dbReference type="RefSeq" id="WP_264816855.1">
    <property type="nucleotide sequence ID" value="NZ_BAPV01000057.1"/>
</dbReference>
<proteinExistence type="inferred from homology"/>
<sequence length="259" mass="26859">MDTTVGGRAPRSRTHPGLAARSVEPEHAILISGASCDIGRAVALRFARAAYPVILTYWCKCEPVLTLAVEINRAGGRALALPLDIRDRKAIAETFRRGCEAYGRIGVLVNNVGMAGRAVPLAGASPEDLETVIDTNILGTVLMSAEAVRQMSVSAGGVGGVIINISSVATRSGSRIFHVPEATSCGAVEALTKALSDEVAADGIRVVSVAPCAAPSHARMRKNIPSSRAIEADDIAQAVFFLASDQARAITGTTLTVSG</sequence>
<evidence type="ECO:0000256" key="3">
    <source>
        <dbReference type="SAM" id="MobiDB-lite"/>
    </source>
</evidence>
<comment type="caution">
    <text evidence="4">The sequence shown here is derived from an EMBL/GenBank/DDBJ whole genome shotgun (WGS) entry which is preliminary data.</text>
</comment>
<dbReference type="CDD" id="cd05233">
    <property type="entry name" value="SDR_c"/>
    <property type="match status" value="1"/>
</dbReference>
<dbReference type="InterPro" id="IPR036291">
    <property type="entry name" value="NAD(P)-bd_dom_sf"/>
</dbReference>
<dbReference type="EMBL" id="BAPV01000057">
    <property type="protein sequence ID" value="GBQ92280.1"/>
    <property type="molecule type" value="Genomic_DNA"/>
</dbReference>
<organism evidence="4 5">
    <name type="scientific">Asaia krungthepensis NRIC 0535</name>
    <dbReference type="NCBI Taxonomy" id="1307925"/>
    <lineage>
        <taxon>Bacteria</taxon>
        <taxon>Pseudomonadati</taxon>
        <taxon>Pseudomonadota</taxon>
        <taxon>Alphaproteobacteria</taxon>
        <taxon>Acetobacterales</taxon>
        <taxon>Acetobacteraceae</taxon>
        <taxon>Asaia</taxon>
    </lineage>
</organism>
<dbReference type="Gene3D" id="3.40.50.720">
    <property type="entry name" value="NAD(P)-binding Rossmann-like Domain"/>
    <property type="match status" value="1"/>
</dbReference>
<gene>
    <name evidence="4" type="ORF">AA0535_2505</name>
</gene>
<feature type="region of interest" description="Disordered" evidence="3">
    <location>
        <begin position="1"/>
        <end position="20"/>
    </location>
</feature>
<name>A0ABQ0Q5I3_9PROT</name>
<dbReference type="InterPro" id="IPR002347">
    <property type="entry name" value="SDR_fam"/>
</dbReference>
<protein>
    <submittedName>
        <fullName evidence="4">Oxidoreductase</fullName>
    </submittedName>
</protein>
<dbReference type="Proteomes" id="UP001062776">
    <property type="component" value="Unassembled WGS sequence"/>
</dbReference>
<keyword evidence="2" id="KW-0560">Oxidoreductase</keyword>
<dbReference type="PRINTS" id="PR00080">
    <property type="entry name" value="SDRFAMILY"/>
</dbReference>
<evidence type="ECO:0000313" key="4">
    <source>
        <dbReference type="EMBL" id="GBQ92280.1"/>
    </source>
</evidence>
<dbReference type="Pfam" id="PF13561">
    <property type="entry name" value="adh_short_C2"/>
    <property type="match status" value="1"/>
</dbReference>
<reference evidence="4" key="1">
    <citation type="submission" date="2013-04" db="EMBL/GenBank/DDBJ databases">
        <title>The genome sequencing project of 58 acetic acid bacteria.</title>
        <authorList>
            <person name="Okamoto-Kainuma A."/>
            <person name="Ishikawa M."/>
            <person name="Umino S."/>
            <person name="Koizumi Y."/>
            <person name="Shiwa Y."/>
            <person name="Yoshikawa H."/>
            <person name="Matsutani M."/>
            <person name="Matsushita K."/>
        </authorList>
    </citation>
    <scope>NUCLEOTIDE SEQUENCE</scope>
    <source>
        <strain evidence="4">NRIC 0535</strain>
    </source>
</reference>
<evidence type="ECO:0000313" key="5">
    <source>
        <dbReference type="Proteomes" id="UP001062776"/>
    </source>
</evidence>
<dbReference type="PANTHER" id="PTHR43639:SF1">
    <property type="entry name" value="SHORT-CHAIN DEHYDROGENASE_REDUCTASE FAMILY PROTEIN"/>
    <property type="match status" value="1"/>
</dbReference>